<sequence length="118" mass="12649">MATDKRGGLRKGILVICIVVLISLALASANEFIIEPIAEESQETSANADPANSTDQGLGEENNANNNINETEISIKEDEPKEGNLSDQYQETPSLVPDEETTNKTNDKDNSSSSTTPP</sequence>
<comment type="caution">
    <text evidence="2">The sequence shown here is derived from an EMBL/GenBank/DDBJ whole genome shotgun (WGS) entry which is preliminary data.</text>
</comment>
<feature type="compositionally biased region" description="Low complexity" evidence="1">
    <location>
        <begin position="60"/>
        <end position="72"/>
    </location>
</feature>
<proteinExistence type="predicted"/>
<dbReference type="Proteomes" id="UP000177691">
    <property type="component" value="Unassembled WGS sequence"/>
</dbReference>
<organism evidence="2 3">
    <name type="scientific">Candidatus Falkowbacteria bacterium RIFCSPHIGHO2_02_FULL_45_15</name>
    <dbReference type="NCBI Taxonomy" id="1797987"/>
    <lineage>
        <taxon>Bacteria</taxon>
        <taxon>Candidatus Falkowiibacteriota</taxon>
    </lineage>
</organism>
<accession>A0A1F5S000</accession>
<evidence type="ECO:0000313" key="3">
    <source>
        <dbReference type="Proteomes" id="UP000177691"/>
    </source>
</evidence>
<name>A0A1F5S000_9BACT</name>
<protein>
    <submittedName>
        <fullName evidence="2">Uncharacterized protein</fullName>
    </submittedName>
</protein>
<gene>
    <name evidence="2" type="ORF">A3D54_00620</name>
</gene>
<evidence type="ECO:0000256" key="1">
    <source>
        <dbReference type="SAM" id="MobiDB-lite"/>
    </source>
</evidence>
<feature type="region of interest" description="Disordered" evidence="1">
    <location>
        <begin position="39"/>
        <end position="118"/>
    </location>
</feature>
<feature type="compositionally biased region" description="Basic and acidic residues" evidence="1">
    <location>
        <begin position="73"/>
        <end position="84"/>
    </location>
</feature>
<dbReference type="AlphaFoldDB" id="A0A1F5S000"/>
<dbReference type="EMBL" id="MFFU01000001">
    <property type="protein sequence ID" value="OGF19902.1"/>
    <property type="molecule type" value="Genomic_DNA"/>
</dbReference>
<feature type="compositionally biased region" description="Basic and acidic residues" evidence="1">
    <location>
        <begin position="101"/>
        <end position="110"/>
    </location>
</feature>
<reference evidence="2 3" key="1">
    <citation type="journal article" date="2016" name="Nat. Commun.">
        <title>Thousands of microbial genomes shed light on interconnected biogeochemical processes in an aquifer system.</title>
        <authorList>
            <person name="Anantharaman K."/>
            <person name="Brown C.T."/>
            <person name="Hug L.A."/>
            <person name="Sharon I."/>
            <person name="Castelle C.J."/>
            <person name="Probst A.J."/>
            <person name="Thomas B.C."/>
            <person name="Singh A."/>
            <person name="Wilkins M.J."/>
            <person name="Karaoz U."/>
            <person name="Brodie E.L."/>
            <person name="Williams K.H."/>
            <person name="Hubbard S.S."/>
            <person name="Banfield J.F."/>
        </authorList>
    </citation>
    <scope>NUCLEOTIDE SEQUENCE [LARGE SCALE GENOMIC DNA]</scope>
</reference>
<feature type="compositionally biased region" description="Polar residues" evidence="1">
    <location>
        <begin position="43"/>
        <end position="56"/>
    </location>
</feature>
<evidence type="ECO:0000313" key="2">
    <source>
        <dbReference type="EMBL" id="OGF19902.1"/>
    </source>
</evidence>